<keyword evidence="1" id="KW-0812">Transmembrane</keyword>
<dbReference type="AlphaFoldDB" id="X6N201"/>
<evidence type="ECO:0000313" key="3">
    <source>
        <dbReference type="Proteomes" id="UP000023152"/>
    </source>
</evidence>
<evidence type="ECO:0000256" key="1">
    <source>
        <dbReference type="SAM" id="Phobius"/>
    </source>
</evidence>
<dbReference type="Proteomes" id="UP000023152">
    <property type="component" value="Unassembled WGS sequence"/>
</dbReference>
<keyword evidence="3" id="KW-1185">Reference proteome</keyword>
<reference evidence="2 3" key="1">
    <citation type="journal article" date="2013" name="Curr. Biol.">
        <title>The Genome of the Foraminiferan Reticulomyxa filosa.</title>
        <authorList>
            <person name="Glockner G."/>
            <person name="Hulsmann N."/>
            <person name="Schleicher M."/>
            <person name="Noegel A.A."/>
            <person name="Eichinger L."/>
            <person name="Gallinger C."/>
            <person name="Pawlowski J."/>
            <person name="Sierra R."/>
            <person name="Euteneuer U."/>
            <person name="Pillet L."/>
            <person name="Moustafa A."/>
            <person name="Platzer M."/>
            <person name="Groth M."/>
            <person name="Szafranski K."/>
            <person name="Schliwa M."/>
        </authorList>
    </citation>
    <scope>NUCLEOTIDE SEQUENCE [LARGE SCALE GENOMIC DNA]</scope>
</reference>
<protein>
    <submittedName>
        <fullName evidence="2">Uncharacterized protein</fullName>
    </submittedName>
</protein>
<feature type="transmembrane region" description="Helical" evidence="1">
    <location>
        <begin position="66"/>
        <end position="89"/>
    </location>
</feature>
<proteinExistence type="predicted"/>
<keyword evidence="1" id="KW-0472">Membrane</keyword>
<comment type="caution">
    <text evidence="2">The sequence shown here is derived from an EMBL/GenBank/DDBJ whole genome shotgun (WGS) entry which is preliminary data.</text>
</comment>
<feature type="transmembrane region" description="Helical" evidence="1">
    <location>
        <begin position="169"/>
        <end position="187"/>
    </location>
</feature>
<dbReference type="EMBL" id="ASPP01012750">
    <property type="protein sequence ID" value="ETO20300.1"/>
    <property type="molecule type" value="Genomic_DNA"/>
</dbReference>
<accession>X6N201</accession>
<keyword evidence="1" id="KW-1133">Transmembrane helix</keyword>
<evidence type="ECO:0000313" key="2">
    <source>
        <dbReference type="EMBL" id="ETO20300.1"/>
    </source>
</evidence>
<name>X6N201_RETFI</name>
<sequence length="190" mass="21889">FLRGFDCARFIHRKGDLVFSGLEIQALALMMSCFVSLLFITIAVVPTIGKRIGNFTGGTKPISNPLFLQELYIFVVSLYYFVYFLWIGYRFGKENEQQLNRLQRQKIILYSQTMKHLLKQEKYHSVDVSKIEELKMLVGSMDALVQHVGAKEITPQLWGIRMNNFHSKAVITALLAVIPSIIVRIFLDNR</sequence>
<feature type="non-terminal residue" evidence="2">
    <location>
        <position position="1"/>
    </location>
</feature>
<feature type="transmembrane region" description="Helical" evidence="1">
    <location>
        <begin position="24"/>
        <end position="45"/>
    </location>
</feature>
<gene>
    <name evidence="2" type="ORF">RFI_16917</name>
</gene>
<organism evidence="2 3">
    <name type="scientific">Reticulomyxa filosa</name>
    <dbReference type="NCBI Taxonomy" id="46433"/>
    <lineage>
        <taxon>Eukaryota</taxon>
        <taxon>Sar</taxon>
        <taxon>Rhizaria</taxon>
        <taxon>Retaria</taxon>
        <taxon>Foraminifera</taxon>
        <taxon>Monothalamids</taxon>
        <taxon>Reticulomyxidae</taxon>
        <taxon>Reticulomyxa</taxon>
    </lineage>
</organism>